<dbReference type="EMBL" id="CAJEWN010001440">
    <property type="protein sequence ID" value="CAD2197489.1"/>
    <property type="molecule type" value="Genomic_DNA"/>
</dbReference>
<organism evidence="1 2">
    <name type="scientific">Meloidogyne enterolobii</name>
    <name type="common">Root-knot nematode worm</name>
    <name type="synonym">Meloidogyne mayaguensis</name>
    <dbReference type="NCBI Taxonomy" id="390850"/>
    <lineage>
        <taxon>Eukaryota</taxon>
        <taxon>Metazoa</taxon>
        <taxon>Ecdysozoa</taxon>
        <taxon>Nematoda</taxon>
        <taxon>Chromadorea</taxon>
        <taxon>Rhabditida</taxon>
        <taxon>Tylenchina</taxon>
        <taxon>Tylenchomorpha</taxon>
        <taxon>Tylenchoidea</taxon>
        <taxon>Meloidogynidae</taxon>
        <taxon>Meloidogyninae</taxon>
        <taxon>Meloidogyne</taxon>
    </lineage>
</organism>
<dbReference type="Proteomes" id="UP000580250">
    <property type="component" value="Unassembled WGS sequence"/>
</dbReference>
<evidence type="ECO:0000313" key="1">
    <source>
        <dbReference type="EMBL" id="CAD2197489.1"/>
    </source>
</evidence>
<accession>A0A6V7XDT1</accession>
<gene>
    <name evidence="1" type="ORF">MENT_LOCUS50743</name>
</gene>
<proteinExistence type="predicted"/>
<name>A0A6V7XDT1_MELEN</name>
<dbReference type="AlphaFoldDB" id="A0A6V7XDT1"/>
<protein>
    <submittedName>
        <fullName evidence="1">Uncharacterized protein</fullName>
    </submittedName>
</protein>
<evidence type="ECO:0000313" key="2">
    <source>
        <dbReference type="Proteomes" id="UP000580250"/>
    </source>
</evidence>
<reference evidence="1 2" key="1">
    <citation type="submission" date="2020-08" db="EMBL/GenBank/DDBJ databases">
        <authorList>
            <person name="Koutsovoulos G."/>
            <person name="Danchin GJ E."/>
        </authorList>
    </citation>
    <scope>NUCLEOTIDE SEQUENCE [LARGE SCALE GENOMIC DNA]</scope>
</reference>
<sequence length="60" mass="6828">MEYSNESFQVIPDKINLFPSFSWPPPKLPPKPKSLLAINISTSSPYSLIKKFEKSFEIVA</sequence>
<comment type="caution">
    <text evidence="1">The sequence shown here is derived from an EMBL/GenBank/DDBJ whole genome shotgun (WGS) entry which is preliminary data.</text>
</comment>